<proteinExistence type="predicted"/>
<accession>A0ABU0IWP2</accession>
<gene>
    <name evidence="2" type="ORF">QO010_003236</name>
</gene>
<keyword evidence="1" id="KW-0732">Signal</keyword>
<reference evidence="2 3" key="1">
    <citation type="submission" date="2023-07" db="EMBL/GenBank/DDBJ databases">
        <title>Genomic Encyclopedia of Type Strains, Phase IV (KMG-IV): sequencing the most valuable type-strain genomes for metagenomic binning, comparative biology and taxonomic classification.</title>
        <authorList>
            <person name="Goeker M."/>
        </authorList>
    </citation>
    <scope>NUCLEOTIDE SEQUENCE [LARGE SCALE GENOMIC DNA]</scope>
    <source>
        <strain evidence="2 3">DSM 18695</strain>
    </source>
</reference>
<feature type="chain" id="PRO_5047060114" description="DUF2059 domain-containing protein" evidence="1">
    <location>
        <begin position="23"/>
        <end position="347"/>
    </location>
</feature>
<evidence type="ECO:0000313" key="2">
    <source>
        <dbReference type="EMBL" id="MDQ0465449.1"/>
    </source>
</evidence>
<organism evidence="2 3">
    <name type="scientific">Caulobacter ginsengisoli</name>
    <dbReference type="NCBI Taxonomy" id="400775"/>
    <lineage>
        <taxon>Bacteria</taxon>
        <taxon>Pseudomonadati</taxon>
        <taxon>Pseudomonadota</taxon>
        <taxon>Alphaproteobacteria</taxon>
        <taxon>Caulobacterales</taxon>
        <taxon>Caulobacteraceae</taxon>
        <taxon>Caulobacter</taxon>
    </lineage>
</organism>
<keyword evidence="3" id="KW-1185">Reference proteome</keyword>
<feature type="signal peptide" evidence="1">
    <location>
        <begin position="1"/>
        <end position="22"/>
    </location>
</feature>
<dbReference type="EMBL" id="JAUSVS010000006">
    <property type="protein sequence ID" value="MDQ0465449.1"/>
    <property type="molecule type" value="Genomic_DNA"/>
</dbReference>
<evidence type="ECO:0008006" key="4">
    <source>
        <dbReference type="Google" id="ProtNLM"/>
    </source>
</evidence>
<comment type="caution">
    <text evidence="2">The sequence shown here is derived from an EMBL/GenBank/DDBJ whole genome shotgun (WGS) entry which is preliminary data.</text>
</comment>
<evidence type="ECO:0000313" key="3">
    <source>
        <dbReference type="Proteomes" id="UP001228905"/>
    </source>
</evidence>
<evidence type="ECO:0000256" key="1">
    <source>
        <dbReference type="SAM" id="SignalP"/>
    </source>
</evidence>
<sequence>MRGLSVLTVTVLLLGAALPVLAGEKGAPAAAAPAAPAAAAATPPAAADSRLMAQLVQASAPYQALVLSSEAFLGEVMDGGQLVLASEARPAAADVAAWKARVLASQARIRAERAALPAFPSSRFAAVRSDPEGARLLTAMAKLPKVAGDVADNSLTLADRVVPLVEKAALGDQAAILALRGVLIDGSIAALRAENALLTIGVAMSGEGLPQTALSRSMIASNEAIADFYEMLKAIEDEGRLRQLATKMAEDLNEAESQANKVAPLARYALGQADSSISPDLKRRIEIAFATYDESAKVELQLVALIRQVMARMAEDPAAAQALTAEAGPLVARRIELNNQRLRALGG</sequence>
<name>A0ABU0IWP2_9CAUL</name>
<dbReference type="RefSeq" id="WP_307350769.1">
    <property type="nucleotide sequence ID" value="NZ_JAUSVS010000006.1"/>
</dbReference>
<protein>
    <recommendedName>
        <fullName evidence="4">DUF2059 domain-containing protein</fullName>
    </recommendedName>
</protein>
<dbReference type="Proteomes" id="UP001228905">
    <property type="component" value="Unassembled WGS sequence"/>
</dbReference>